<keyword evidence="2" id="KW-1185">Reference proteome</keyword>
<comment type="caution">
    <text evidence="1">The sequence shown here is derived from an EMBL/GenBank/DDBJ whole genome shotgun (WGS) entry which is preliminary data.</text>
</comment>
<accession>A0A8J7II14</accession>
<dbReference type="Proteomes" id="UP000610931">
    <property type="component" value="Unassembled WGS sequence"/>
</dbReference>
<sequence length="294" mass="33257">MKRTTFLLLTIFPILNFGQSEFCNKSFGESYFPLSIGFEKHITWGDAFYVEKVTKKIEIDGKEYYKYEQDFGKGTIYDLLLRNQNDTIYMYNEVKKKDNILLIAIPKKGASWDTGKIAEINGSFETPYCNYENLIVVENKYSNGTKEKRYYKKGLGLVAITSKKGIKGICLPNKEEAESLVQPLSFVGCENESDKSKVTECTMKSIHSFITDKLKNLKIKPPKEVGILKFKVSISKTGYVSNVETLNSISGGNQARKEIKKIIESLPKFIPTKTADKKAVGTNIELSIPIKTNN</sequence>
<reference evidence="1" key="1">
    <citation type="submission" date="2020-12" db="EMBL/GenBank/DDBJ databases">
        <title>Snuella sp. nov., isolated from sediment in Incheon.</title>
        <authorList>
            <person name="Kim W."/>
        </authorList>
    </citation>
    <scope>NUCLEOTIDE SEQUENCE</scope>
    <source>
        <strain evidence="1">CAU 1569</strain>
    </source>
</reference>
<evidence type="ECO:0000313" key="1">
    <source>
        <dbReference type="EMBL" id="MBJ6368581.1"/>
    </source>
</evidence>
<dbReference type="AlphaFoldDB" id="A0A8J7II14"/>
<evidence type="ECO:0000313" key="2">
    <source>
        <dbReference type="Proteomes" id="UP000610931"/>
    </source>
</evidence>
<dbReference type="EMBL" id="JAELVQ010000013">
    <property type="protein sequence ID" value="MBJ6368581.1"/>
    <property type="molecule type" value="Genomic_DNA"/>
</dbReference>
<dbReference type="RefSeq" id="WP_199115344.1">
    <property type="nucleotide sequence ID" value="NZ_JAELVQ010000013.1"/>
</dbReference>
<name>A0A8J7II14_9FLAO</name>
<organism evidence="1 2">
    <name type="scientific">Snuella sedimenti</name>
    <dbReference type="NCBI Taxonomy" id="2798802"/>
    <lineage>
        <taxon>Bacteria</taxon>
        <taxon>Pseudomonadati</taxon>
        <taxon>Bacteroidota</taxon>
        <taxon>Flavobacteriia</taxon>
        <taxon>Flavobacteriales</taxon>
        <taxon>Flavobacteriaceae</taxon>
        <taxon>Snuella</taxon>
    </lineage>
</organism>
<evidence type="ECO:0008006" key="3">
    <source>
        <dbReference type="Google" id="ProtNLM"/>
    </source>
</evidence>
<protein>
    <recommendedName>
        <fullName evidence="3">TonB C-terminal domain-containing protein</fullName>
    </recommendedName>
</protein>
<gene>
    <name evidence="1" type="ORF">JF259_10825</name>
</gene>
<proteinExistence type="predicted"/>